<dbReference type="PANTHER" id="PTHR46266">
    <property type="entry name" value="TRANSCRIPTION FACTOR TT8"/>
    <property type="match status" value="1"/>
</dbReference>
<organism evidence="3 4">
    <name type="scientific">Elaphomyces granulatus</name>
    <dbReference type="NCBI Taxonomy" id="519963"/>
    <lineage>
        <taxon>Eukaryota</taxon>
        <taxon>Fungi</taxon>
        <taxon>Dikarya</taxon>
        <taxon>Ascomycota</taxon>
        <taxon>Pezizomycotina</taxon>
        <taxon>Eurotiomycetes</taxon>
        <taxon>Eurotiomycetidae</taxon>
        <taxon>Eurotiales</taxon>
        <taxon>Elaphomycetaceae</taxon>
        <taxon>Elaphomyces</taxon>
    </lineage>
</organism>
<feature type="compositionally biased region" description="Low complexity" evidence="1">
    <location>
        <begin position="240"/>
        <end position="261"/>
    </location>
</feature>
<dbReference type="SMART" id="SM00353">
    <property type="entry name" value="HLH"/>
    <property type="match status" value="1"/>
</dbReference>
<reference evidence="3 4" key="1">
    <citation type="journal article" date="2015" name="Environ. Microbiol.">
        <title>Metagenome sequence of Elaphomyces granulatus from sporocarp tissue reveals Ascomycota ectomycorrhizal fingerprints of genome expansion and a Proteobacteria-rich microbiome.</title>
        <authorList>
            <person name="Quandt C.A."/>
            <person name="Kohler A."/>
            <person name="Hesse C.N."/>
            <person name="Sharpton T.J."/>
            <person name="Martin F."/>
            <person name="Spatafora J.W."/>
        </authorList>
    </citation>
    <scope>NUCLEOTIDE SEQUENCE [LARGE SCALE GENOMIC DNA]</scope>
    <source>
        <strain evidence="3 4">OSC145934</strain>
    </source>
</reference>
<dbReference type="Gene3D" id="4.10.280.10">
    <property type="entry name" value="Helix-loop-helix DNA-binding domain"/>
    <property type="match status" value="1"/>
</dbReference>
<keyword evidence="4" id="KW-1185">Reference proteome</keyword>
<sequence length="402" mass="42960">MSRPRLPLTPSMSGELLVKDQHGVEITEPPFALPPAALSPSNGEIRPSTSVRKDSVGSYCPVSPPSPALASTSMSRTSNPPRQAGSKRTLDEFNLPPPPTRTRKIIQMKPKDSSPPKPTSSPAKPKETSKPPVTNNNNNTTTPNSKKKQPSATSAAGRKIARKTAHSLIERRRRSKMNEEFNTLKDMIPACKGQEMHKLAILQASIDYVNYLEQCIADLKVVGRSGNMASTGPPSPTGTVVLESDSGLSSSSVSPELVPSGTTAGHSSPPFSPASYAQPQEFPASILPSPALGPLQSPEAIRSTQHIWRTRPPSLTTSPAVLPQQLNPLSFTTADADIDHEASTALLMLNMDRRNTMDSSHSLPLSPLARPQPQPSISGSGSGDLKDKDKRMGMSVRDLLVS</sequence>
<proteinExistence type="predicted"/>
<evidence type="ECO:0000259" key="2">
    <source>
        <dbReference type="PROSITE" id="PS50888"/>
    </source>
</evidence>
<feature type="region of interest" description="Disordered" evidence="1">
    <location>
        <begin position="356"/>
        <end position="402"/>
    </location>
</feature>
<dbReference type="PROSITE" id="PS50888">
    <property type="entry name" value="BHLH"/>
    <property type="match status" value="1"/>
</dbReference>
<feature type="compositionally biased region" description="Polar residues" evidence="1">
    <location>
        <begin position="69"/>
        <end position="81"/>
    </location>
</feature>
<dbReference type="SUPFAM" id="SSF47459">
    <property type="entry name" value="HLH, helix-loop-helix DNA-binding domain"/>
    <property type="match status" value="1"/>
</dbReference>
<evidence type="ECO:0000313" key="4">
    <source>
        <dbReference type="Proteomes" id="UP000243515"/>
    </source>
</evidence>
<feature type="domain" description="BHLH" evidence="2">
    <location>
        <begin position="161"/>
        <end position="212"/>
    </location>
</feature>
<dbReference type="Proteomes" id="UP000243515">
    <property type="component" value="Unassembled WGS sequence"/>
</dbReference>
<dbReference type="CDD" id="cd00083">
    <property type="entry name" value="bHLH_SF"/>
    <property type="match status" value="1"/>
</dbReference>
<protein>
    <recommendedName>
        <fullName evidence="2">BHLH domain-containing protein</fullName>
    </recommendedName>
</protein>
<dbReference type="Pfam" id="PF00010">
    <property type="entry name" value="HLH"/>
    <property type="match status" value="1"/>
</dbReference>
<feature type="compositionally biased region" description="Low complexity" evidence="1">
    <location>
        <begin position="130"/>
        <end position="144"/>
    </location>
</feature>
<dbReference type="InterPro" id="IPR036638">
    <property type="entry name" value="HLH_DNA-bd_sf"/>
</dbReference>
<dbReference type="InterPro" id="IPR011598">
    <property type="entry name" value="bHLH_dom"/>
</dbReference>
<evidence type="ECO:0000256" key="1">
    <source>
        <dbReference type="SAM" id="MobiDB-lite"/>
    </source>
</evidence>
<comment type="caution">
    <text evidence="3">The sequence shown here is derived from an EMBL/GenBank/DDBJ whole genome shotgun (WGS) entry which is preliminary data.</text>
</comment>
<dbReference type="AlphaFoldDB" id="A0A232LMX2"/>
<name>A0A232LMX2_9EURO</name>
<gene>
    <name evidence="3" type="ORF">Egran_06788</name>
</gene>
<dbReference type="OrthoDB" id="690068at2759"/>
<dbReference type="EMBL" id="NPHW01006964">
    <property type="protein sequence ID" value="OXV05444.1"/>
    <property type="molecule type" value="Genomic_DNA"/>
</dbReference>
<dbReference type="GO" id="GO:0046983">
    <property type="term" value="F:protein dimerization activity"/>
    <property type="evidence" value="ECO:0007669"/>
    <property type="project" value="InterPro"/>
</dbReference>
<feature type="region of interest" description="Disordered" evidence="1">
    <location>
        <begin position="28"/>
        <end position="161"/>
    </location>
</feature>
<feature type="region of interest" description="Disordered" evidence="1">
    <location>
        <begin position="228"/>
        <end position="278"/>
    </location>
</feature>
<evidence type="ECO:0000313" key="3">
    <source>
        <dbReference type="EMBL" id="OXV05444.1"/>
    </source>
</evidence>
<accession>A0A232LMX2</accession>
<dbReference type="PANTHER" id="PTHR46266:SF4">
    <property type="entry name" value="TRANSCRIPTION FACTOR TT8"/>
    <property type="match status" value="1"/>
</dbReference>